<feature type="active site" description="Proton donor" evidence="2">
    <location>
        <position position="42"/>
    </location>
</feature>
<dbReference type="OrthoDB" id="9787070at2"/>
<accession>A0A4R7JA33</accession>
<dbReference type="Gene3D" id="3.90.1140.10">
    <property type="entry name" value="Cyclic phosphodiesterase"/>
    <property type="match status" value="1"/>
</dbReference>
<feature type="short sequence motif" description="HXTX 2" evidence="2">
    <location>
        <begin position="129"/>
        <end position="132"/>
    </location>
</feature>
<dbReference type="HAMAP" id="MF_01940">
    <property type="entry name" value="RNA_CPDase"/>
    <property type="match status" value="1"/>
</dbReference>
<dbReference type="RefSeq" id="WP_133753917.1">
    <property type="nucleotide sequence ID" value="NZ_SOAW01000001.1"/>
</dbReference>
<comment type="similarity">
    <text evidence="2">Belongs to the 2H phosphoesterase superfamily. ThpR family.</text>
</comment>
<dbReference type="GO" id="GO:0004113">
    <property type="term" value="F:2',3'-cyclic-nucleotide 3'-phosphodiesterase activity"/>
    <property type="evidence" value="ECO:0007669"/>
    <property type="project" value="InterPro"/>
</dbReference>
<dbReference type="NCBIfam" id="TIGR02258">
    <property type="entry name" value="2_5_ligase"/>
    <property type="match status" value="1"/>
</dbReference>
<evidence type="ECO:0000313" key="4">
    <source>
        <dbReference type="EMBL" id="TDT33393.1"/>
    </source>
</evidence>
<protein>
    <recommendedName>
        <fullName evidence="2">RNA 2',3'-cyclic phosphodiesterase</fullName>
        <shortName evidence="2">RNA 2',3'-CPDase</shortName>
        <ecNumber evidence="2">3.1.4.58</ecNumber>
    </recommendedName>
</protein>
<dbReference type="InterPro" id="IPR009097">
    <property type="entry name" value="Cyclic_Pdiesterase"/>
</dbReference>
<comment type="catalytic activity">
    <reaction evidence="2">
        <text>a 3'-end 2',3'-cyclophospho-ribonucleotide-RNA + H2O = a 3'-end 2'-phospho-ribonucleotide-RNA + H(+)</text>
        <dbReference type="Rhea" id="RHEA:11828"/>
        <dbReference type="Rhea" id="RHEA-COMP:10464"/>
        <dbReference type="Rhea" id="RHEA-COMP:17353"/>
        <dbReference type="ChEBI" id="CHEBI:15377"/>
        <dbReference type="ChEBI" id="CHEBI:15378"/>
        <dbReference type="ChEBI" id="CHEBI:83064"/>
        <dbReference type="ChEBI" id="CHEBI:173113"/>
        <dbReference type="EC" id="3.1.4.58"/>
    </reaction>
</comment>
<evidence type="ECO:0000259" key="3">
    <source>
        <dbReference type="Pfam" id="PF02834"/>
    </source>
</evidence>
<dbReference type="EMBL" id="SOAW01000001">
    <property type="protein sequence ID" value="TDT33393.1"/>
    <property type="molecule type" value="Genomic_DNA"/>
</dbReference>
<keyword evidence="5" id="KW-1185">Reference proteome</keyword>
<dbReference type="PANTHER" id="PTHR35561">
    <property type="entry name" value="RNA 2',3'-CYCLIC PHOSPHODIESTERASE"/>
    <property type="match status" value="1"/>
</dbReference>
<dbReference type="InterPro" id="IPR004175">
    <property type="entry name" value="RNA_CPDase"/>
</dbReference>
<sequence>MGLRLFVAAQLSEPVQQHLLTFVEPRMGADERLRWSPPEQWHLTTAFFGDVAERVVEPLIEELAAAVARSAPFEARLRGAGFFGRPEAARVLWLAVDPGAEELSALSRRTRNAGSRVGADPDGAAFTAHLTLARARQRFEVGRWLGILQTYSGPVFEISELLLFSSRLHSTGARHEVLARLPLAGHGTGATGSTH</sequence>
<dbReference type="PANTHER" id="PTHR35561:SF1">
    <property type="entry name" value="RNA 2',3'-CYCLIC PHOSPHODIESTERASE"/>
    <property type="match status" value="1"/>
</dbReference>
<dbReference type="InterPro" id="IPR014051">
    <property type="entry name" value="Phosphoesterase_HXTX"/>
</dbReference>
<evidence type="ECO:0000313" key="5">
    <source>
        <dbReference type="Proteomes" id="UP000295371"/>
    </source>
</evidence>
<dbReference type="EC" id="3.1.4.58" evidence="2"/>
<comment type="caution">
    <text evidence="4">The sequence shown here is derived from an EMBL/GenBank/DDBJ whole genome shotgun (WGS) entry which is preliminary data.</text>
</comment>
<dbReference type="SUPFAM" id="SSF55144">
    <property type="entry name" value="LigT-like"/>
    <property type="match status" value="1"/>
</dbReference>
<dbReference type="AlphaFoldDB" id="A0A4R7JA33"/>
<organism evidence="4 5">
    <name type="scientific">Naumannella halotolerans</name>
    <dbReference type="NCBI Taxonomy" id="993414"/>
    <lineage>
        <taxon>Bacteria</taxon>
        <taxon>Bacillati</taxon>
        <taxon>Actinomycetota</taxon>
        <taxon>Actinomycetes</taxon>
        <taxon>Propionibacteriales</taxon>
        <taxon>Propionibacteriaceae</taxon>
        <taxon>Naumannella</taxon>
    </lineage>
</organism>
<dbReference type="GO" id="GO:0008664">
    <property type="term" value="F:RNA 2',3'-cyclic 3'-phosphodiesterase activity"/>
    <property type="evidence" value="ECO:0007669"/>
    <property type="project" value="UniProtKB-EC"/>
</dbReference>
<comment type="function">
    <text evidence="2">Hydrolyzes RNA 2',3'-cyclic phosphodiester to an RNA 2'-phosphomonoester.</text>
</comment>
<feature type="short sequence motif" description="HXTX 1" evidence="2">
    <location>
        <begin position="42"/>
        <end position="45"/>
    </location>
</feature>
<feature type="domain" description="Phosphoesterase HXTX" evidence="3">
    <location>
        <begin position="13"/>
        <end position="93"/>
    </location>
</feature>
<feature type="active site" description="Proton acceptor" evidence="2">
    <location>
        <position position="129"/>
    </location>
</feature>
<dbReference type="GO" id="GO:0016874">
    <property type="term" value="F:ligase activity"/>
    <property type="evidence" value="ECO:0007669"/>
    <property type="project" value="UniProtKB-KW"/>
</dbReference>
<evidence type="ECO:0000256" key="2">
    <source>
        <dbReference type="HAMAP-Rule" id="MF_01940"/>
    </source>
</evidence>
<gene>
    <name evidence="4" type="ORF">CLV29_1004</name>
</gene>
<reference evidence="4 5" key="1">
    <citation type="submission" date="2019-03" db="EMBL/GenBank/DDBJ databases">
        <title>Genomic Encyclopedia of Archaeal and Bacterial Type Strains, Phase II (KMG-II): from individual species to whole genera.</title>
        <authorList>
            <person name="Goeker M."/>
        </authorList>
    </citation>
    <scope>NUCLEOTIDE SEQUENCE [LARGE SCALE GENOMIC DNA]</scope>
    <source>
        <strain evidence="4 5">DSM 24323</strain>
    </source>
</reference>
<name>A0A4R7JA33_9ACTN</name>
<keyword evidence="4" id="KW-0436">Ligase</keyword>
<proteinExistence type="inferred from homology"/>
<evidence type="ECO:0000256" key="1">
    <source>
        <dbReference type="ARBA" id="ARBA00022801"/>
    </source>
</evidence>
<dbReference type="Proteomes" id="UP000295371">
    <property type="component" value="Unassembled WGS sequence"/>
</dbReference>
<dbReference type="Pfam" id="PF02834">
    <property type="entry name" value="LigT_PEase"/>
    <property type="match status" value="1"/>
</dbReference>
<keyword evidence="1 2" id="KW-0378">Hydrolase</keyword>